<feature type="domain" description="dUTPase-like" evidence="7">
    <location>
        <begin position="27"/>
        <end position="138"/>
    </location>
</feature>
<dbReference type="InterPro" id="IPR029054">
    <property type="entry name" value="dUTPase-like"/>
</dbReference>
<evidence type="ECO:0000256" key="5">
    <source>
        <dbReference type="ARBA" id="ARBA00023080"/>
    </source>
</evidence>
<evidence type="ECO:0000313" key="9">
    <source>
        <dbReference type="Proteomes" id="UP000098205"/>
    </source>
</evidence>
<accession>X5LRL4</accession>
<dbReference type="EC" id="3.6.1.23" evidence="3"/>
<evidence type="ECO:0000256" key="2">
    <source>
        <dbReference type="ARBA" id="ARBA00006581"/>
    </source>
</evidence>
<evidence type="ECO:0000313" key="8">
    <source>
        <dbReference type="EMBL" id="CDO33889.1"/>
    </source>
</evidence>
<sequence length="171" mass="19072">MSSDAKSPSSSADEVLQFRRTTHWALAPMRASVESPCYNLFSAADVTVPAQGVRTVPIDLVFRFPSGFYGRLWPRAGLSRLFYVEVGPGVVEPDNREPLSVLVFNFSAFAFHIRRGDYVARLTLERMYVPSVVEVDELGPPPPYPPPPPPPPPPRSEPLDPNQTPITRWLK</sequence>
<feature type="compositionally biased region" description="Polar residues" evidence="6">
    <location>
        <begin position="161"/>
        <end position="171"/>
    </location>
</feature>
<comment type="function">
    <text evidence="1">This enzyme is involved in nucleotide metabolism: it produces dUMP, the immediate precursor of thymidine nucleotides and it decreases the intracellular concentration of dUTP so that uracil cannot be incorporated into DNA.</text>
</comment>
<dbReference type="CDD" id="cd07557">
    <property type="entry name" value="trimeric_dUTPase"/>
    <property type="match status" value="1"/>
</dbReference>
<dbReference type="GO" id="GO:0046081">
    <property type="term" value="P:dUTP catabolic process"/>
    <property type="evidence" value="ECO:0007669"/>
    <property type="project" value="InterPro"/>
</dbReference>
<dbReference type="InterPro" id="IPR033704">
    <property type="entry name" value="dUTPase_trimeric"/>
</dbReference>
<dbReference type="GO" id="GO:0004170">
    <property type="term" value="F:dUTP diphosphatase activity"/>
    <property type="evidence" value="ECO:0007669"/>
    <property type="project" value="UniProtKB-EC"/>
</dbReference>
<evidence type="ECO:0000256" key="4">
    <source>
        <dbReference type="ARBA" id="ARBA00022801"/>
    </source>
</evidence>
<dbReference type="GO" id="GO:0006226">
    <property type="term" value="P:dUMP biosynthetic process"/>
    <property type="evidence" value="ECO:0007669"/>
    <property type="project" value="InterPro"/>
</dbReference>
<reference evidence="8 9" key="1">
    <citation type="journal article" date="1998" name="Avian Pathol.">
        <title>Growth analysis of adenoviruses isolated from pigeons in chicken cells and serological characterization of the isolates.</title>
        <authorList>
            <person name="Hess M."/>
            <person name="Prusas C."/>
            <person name="Monreal G."/>
        </authorList>
    </citation>
    <scope>NUCLEOTIDE SEQUENCE [LARGE SCALE GENOMIC DNA]</scope>
    <source>
        <strain evidence="8 9">IDA4</strain>
    </source>
</reference>
<proteinExistence type="inferred from homology"/>
<evidence type="ECO:0000256" key="1">
    <source>
        <dbReference type="ARBA" id="ARBA00003495"/>
    </source>
</evidence>
<dbReference type="InterPro" id="IPR036157">
    <property type="entry name" value="dUTPase-like_sf"/>
</dbReference>
<dbReference type="Proteomes" id="UP000098205">
    <property type="component" value="Segment"/>
</dbReference>
<dbReference type="GO" id="GO:0000287">
    <property type="term" value="F:magnesium ion binding"/>
    <property type="evidence" value="ECO:0007669"/>
    <property type="project" value="InterPro"/>
</dbReference>
<keyword evidence="4" id="KW-0378">Hydrolase</keyword>
<dbReference type="InterPro" id="IPR008181">
    <property type="entry name" value="dUTPase"/>
</dbReference>
<dbReference type="KEGG" id="vg:19831550"/>
<comment type="similarity">
    <text evidence="2">Belongs to the dUTPase family.</text>
</comment>
<dbReference type="OrthoDB" id="12539at10239"/>
<dbReference type="PANTHER" id="PTHR11241:SF0">
    <property type="entry name" value="DEOXYURIDINE 5'-TRIPHOSPHATE NUCLEOTIDOHYDROLASE"/>
    <property type="match status" value="1"/>
</dbReference>
<name>X5LRL4_9ADEN</name>
<keyword evidence="9" id="KW-1185">Reference proteome</keyword>
<evidence type="ECO:0000256" key="6">
    <source>
        <dbReference type="SAM" id="MobiDB-lite"/>
    </source>
</evidence>
<dbReference type="Gene3D" id="2.70.40.10">
    <property type="match status" value="1"/>
</dbReference>
<feature type="compositionally biased region" description="Pro residues" evidence="6">
    <location>
        <begin position="139"/>
        <end position="156"/>
    </location>
</feature>
<dbReference type="EMBL" id="FN824512">
    <property type="protein sequence ID" value="CDO33889.1"/>
    <property type="molecule type" value="Genomic_DNA"/>
</dbReference>
<dbReference type="RefSeq" id="YP_009047087.1">
    <property type="nucleotide sequence ID" value="NC_024474.1"/>
</dbReference>
<feature type="region of interest" description="Disordered" evidence="6">
    <location>
        <begin position="138"/>
        <end position="171"/>
    </location>
</feature>
<dbReference type="PANTHER" id="PTHR11241">
    <property type="entry name" value="DEOXYURIDINE 5'-TRIPHOSPHATE NUCLEOTIDOHYDROLASE"/>
    <property type="match status" value="1"/>
</dbReference>
<evidence type="ECO:0000259" key="7">
    <source>
        <dbReference type="Pfam" id="PF00692"/>
    </source>
</evidence>
<reference evidence="8 9" key="3">
    <citation type="journal article" date="2014" name="Virology">
        <title>Complete genome sequences of pigeon adenovirus 1 and duck adenovirus 2 extend the number of species within the genus Aviadenovirus.</title>
        <authorList>
            <person name="Marek A."/>
            <person name="Kajan G.L."/>
            <person name="Kosiol C."/>
            <person name="Harrach B."/>
            <person name="Schlotterer C."/>
            <person name="Hess M."/>
        </authorList>
    </citation>
    <scope>NUCLEOTIDE SEQUENCE [LARGE SCALE GENOMIC DNA]</scope>
    <source>
        <strain evidence="8 9">IDA4</strain>
    </source>
</reference>
<protein>
    <recommendedName>
        <fullName evidence="3">dUTP diphosphatase</fullName>
        <ecNumber evidence="3">3.6.1.23</ecNumber>
    </recommendedName>
</protein>
<evidence type="ECO:0000256" key="3">
    <source>
        <dbReference type="ARBA" id="ARBA00012379"/>
    </source>
</evidence>
<dbReference type="SUPFAM" id="SSF51283">
    <property type="entry name" value="dUTPase-like"/>
    <property type="match status" value="1"/>
</dbReference>
<dbReference type="GeneID" id="19831550"/>
<dbReference type="Pfam" id="PF00692">
    <property type="entry name" value="dUTPase"/>
    <property type="match status" value="1"/>
</dbReference>
<keyword evidence="5" id="KW-0546">Nucleotide metabolism</keyword>
<organism evidence="8 9">
    <name type="scientific">Pigeon adenovirus 1</name>
    <dbReference type="NCBI Taxonomy" id="764030"/>
    <lineage>
        <taxon>Viruses</taxon>
        <taxon>Varidnaviria</taxon>
        <taxon>Bamfordvirae</taxon>
        <taxon>Preplasmiviricota</taxon>
        <taxon>Polisuviricotina</taxon>
        <taxon>Pharingeaviricetes</taxon>
        <taxon>Rowavirales</taxon>
        <taxon>Adenoviridae</taxon>
        <taxon>Aviadenovirus</taxon>
        <taxon>Aviadenovirus columbae</taxon>
        <taxon>Pigeon aviadenovirus A</taxon>
    </lineage>
</organism>
<reference evidence="8 9" key="2">
    <citation type="journal article" date="2010" name="J. Virol. Methods">
        <title>Classification of fowl adenoviruses by use of phylogenetic analysis and high-resolution melting-curve analysis of the hexon L1 gene region.</title>
        <authorList>
            <person name="Marek A."/>
            <person name="Gunes A."/>
            <person name="Schulz E."/>
            <person name="Hess M."/>
        </authorList>
    </citation>
    <scope>NUCLEOTIDE SEQUENCE [LARGE SCALE GENOMIC DNA]</scope>
    <source>
        <strain evidence="8 9">IDA4</strain>
    </source>
</reference>
<gene>
    <name evidence="8" type="primary">ORF1</name>
</gene>